<proteinExistence type="predicted"/>
<dbReference type="Proteomes" id="UP001251524">
    <property type="component" value="Unassembled WGS sequence"/>
</dbReference>
<reference evidence="1 2" key="1">
    <citation type="submission" date="2023-07" db="EMBL/GenBank/DDBJ databases">
        <title>Sorghum-associated microbial communities from plants grown in Nebraska, USA.</title>
        <authorList>
            <person name="Schachtman D."/>
        </authorList>
    </citation>
    <scope>NUCLEOTIDE SEQUENCE [LARGE SCALE GENOMIC DNA]</scope>
    <source>
        <strain evidence="1 2">BE198</strain>
    </source>
</reference>
<evidence type="ECO:0000313" key="2">
    <source>
        <dbReference type="Proteomes" id="UP001251524"/>
    </source>
</evidence>
<organism evidence="1 2">
    <name type="scientific">Lysobacter niastensis</name>
    <dbReference type="NCBI Taxonomy" id="380629"/>
    <lineage>
        <taxon>Bacteria</taxon>
        <taxon>Pseudomonadati</taxon>
        <taxon>Pseudomonadota</taxon>
        <taxon>Gammaproteobacteria</taxon>
        <taxon>Lysobacterales</taxon>
        <taxon>Lysobacteraceae</taxon>
        <taxon>Lysobacter</taxon>
    </lineage>
</organism>
<protein>
    <submittedName>
        <fullName evidence="1">Uncharacterized protein</fullName>
    </submittedName>
</protein>
<evidence type="ECO:0000313" key="1">
    <source>
        <dbReference type="EMBL" id="MDR7132895.1"/>
    </source>
</evidence>
<gene>
    <name evidence="1" type="ORF">J2X06_000079</name>
</gene>
<accession>A0ABU1W6B2</accession>
<keyword evidence="2" id="KW-1185">Reference proteome</keyword>
<name>A0ABU1W6B2_9GAMM</name>
<sequence length="43" mass="4497">MTLYLGASHQVASQAGVTGVRGWRAFVASHHDILHMAACGAMS</sequence>
<comment type="caution">
    <text evidence="1">The sequence shown here is derived from an EMBL/GenBank/DDBJ whole genome shotgun (WGS) entry which is preliminary data.</text>
</comment>
<dbReference type="EMBL" id="JAVDVY010000001">
    <property type="protein sequence ID" value="MDR7132895.1"/>
    <property type="molecule type" value="Genomic_DNA"/>
</dbReference>